<sequence length="351" mass="39228">MTLSRLTSVLFAPIFILWSISTNALVVLQYHHVDETSPASTTISPEKFLQHMQLIEDLGLEVVDLEPATRALLLQETNSTESNSKPTVQVAISFDDAYSSIFDNAYPELKRRNWPFTVFVNTRPVNQENRGIMTWAQLKQLVDDGVSIANHSVTHAHLPTIPAGLTLNEWLDQEILVAQQELQQRLGTVGNMLAYPYGEFTLAMIPWLEKHDMLAFGQQSGPIGKSSHPQALSRFPAAGIYADVDNLKTKLLSLALPIDKSQLHDPIVAAENNPPEFKVKLLDADYNPANLQCFASQQGAIDTKVEMVNSERMLTAQASAPLTGARGRYNCTVISPQKGRFYWYSQPWQFF</sequence>
<dbReference type="CDD" id="cd10973">
    <property type="entry name" value="CE4_DAC_u4_5s"/>
    <property type="match status" value="1"/>
</dbReference>
<keyword evidence="5" id="KW-1185">Reference proteome</keyword>
<dbReference type="HOGENOM" id="CLU_030024_0_1_6"/>
<dbReference type="GO" id="GO:0004099">
    <property type="term" value="F:chitin deacetylase activity"/>
    <property type="evidence" value="ECO:0007669"/>
    <property type="project" value="UniProtKB-EC"/>
</dbReference>
<organism evidence="4 5">
    <name type="scientific">Oleispira antarctica RB-8</name>
    <dbReference type="NCBI Taxonomy" id="698738"/>
    <lineage>
        <taxon>Bacteria</taxon>
        <taxon>Pseudomonadati</taxon>
        <taxon>Pseudomonadota</taxon>
        <taxon>Gammaproteobacteria</taxon>
        <taxon>Oceanospirillales</taxon>
        <taxon>Oceanospirillaceae</taxon>
        <taxon>Oleispira</taxon>
    </lineage>
</organism>
<comment type="subcellular location">
    <subcellularLocation>
        <location evidence="1">Secreted</location>
    </subcellularLocation>
</comment>
<dbReference type="EC" id="3.5.1.41" evidence="4"/>
<evidence type="ECO:0000256" key="1">
    <source>
        <dbReference type="ARBA" id="ARBA00004613"/>
    </source>
</evidence>
<dbReference type="GO" id="GO:0005576">
    <property type="term" value="C:extracellular region"/>
    <property type="evidence" value="ECO:0007669"/>
    <property type="project" value="UniProtKB-SubCell"/>
</dbReference>
<keyword evidence="4" id="KW-0378">Hydrolase</keyword>
<keyword evidence="2" id="KW-0732">Signal</keyword>
<dbReference type="PROSITE" id="PS51677">
    <property type="entry name" value="NODB"/>
    <property type="match status" value="1"/>
</dbReference>
<accession>R4YLT9</accession>
<dbReference type="GO" id="GO:0005975">
    <property type="term" value="P:carbohydrate metabolic process"/>
    <property type="evidence" value="ECO:0007669"/>
    <property type="project" value="InterPro"/>
</dbReference>
<dbReference type="Pfam" id="PF01522">
    <property type="entry name" value="Polysacc_deac_1"/>
    <property type="match status" value="1"/>
</dbReference>
<dbReference type="PANTHER" id="PTHR34216:SF3">
    <property type="entry name" value="POLY-BETA-1,6-N-ACETYL-D-GLUCOSAMINE N-DEACETYLASE"/>
    <property type="match status" value="1"/>
</dbReference>
<evidence type="ECO:0000313" key="5">
    <source>
        <dbReference type="Proteomes" id="UP000032749"/>
    </source>
</evidence>
<evidence type="ECO:0000313" key="4">
    <source>
        <dbReference type="EMBL" id="CCK75811.1"/>
    </source>
</evidence>
<proteinExistence type="predicted"/>
<feature type="domain" description="NodB homology" evidence="3">
    <location>
        <begin position="88"/>
        <end position="351"/>
    </location>
</feature>
<dbReference type="PATRIC" id="fig|698738.3.peg.1692"/>
<dbReference type="InterPro" id="IPR002509">
    <property type="entry name" value="NODB_dom"/>
</dbReference>
<evidence type="ECO:0000256" key="2">
    <source>
        <dbReference type="ARBA" id="ARBA00022729"/>
    </source>
</evidence>
<dbReference type="InterPro" id="IPR051398">
    <property type="entry name" value="Polysacch_Deacetylase"/>
</dbReference>
<dbReference type="AlphaFoldDB" id="R4YLT9"/>
<dbReference type="Gene3D" id="3.20.20.370">
    <property type="entry name" value="Glycoside hydrolase/deacetylase"/>
    <property type="match status" value="1"/>
</dbReference>
<reference evidence="4 5" key="1">
    <citation type="journal article" date="2013" name="Nat. Commun.">
        <title>Genome sequence and functional genomic analysis of the oil-degrading bacterium Oleispira antarctica.</title>
        <authorList>
            <person name="Kube M."/>
            <person name="Chernikova T.N."/>
            <person name="Al-Ramahi Y."/>
            <person name="Beloqui A."/>
            <person name="Lopez-Cortez N."/>
            <person name="Guazzaroni M.E."/>
            <person name="Heipieper H.J."/>
            <person name="Klages S."/>
            <person name="Kotsyurbenko O.R."/>
            <person name="Langer I."/>
            <person name="Nechitaylo T.Y."/>
            <person name="Lunsdorf H."/>
            <person name="Fernandez M."/>
            <person name="Juarez S."/>
            <person name="Ciordia S."/>
            <person name="Singer A."/>
            <person name="Kagan O."/>
            <person name="Egorova O."/>
            <person name="Petit P.A."/>
            <person name="Stogios P."/>
            <person name="Kim Y."/>
            <person name="Tchigvintsev A."/>
            <person name="Flick R."/>
            <person name="Denaro R."/>
            <person name="Genovese M."/>
            <person name="Albar J.P."/>
            <person name="Reva O.N."/>
            <person name="Martinez-Gomariz M."/>
            <person name="Tran H."/>
            <person name="Ferrer M."/>
            <person name="Savchenko A."/>
            <person name="Yakunin A.F."/>
            <person name="Yakimov M.M."/>
            <person name="Golyshina O.V."/>
            <person name="Reinhardt R."/>
            <person name="Golyshin P.N."/>
        </authorList>
    </citation>
    <scope>NUCLEOTIDE SEQUENCE [LARGE SCALE GENOMIC DNA]</scope>
</reference>
<dbReference type="Proteomes" id="UP000032749">
    <property type="component" value="Chromosome"/>
</dbReference>
<protein>
    <submittedName>
        <fullName evidence="4">Chitin deacetylase</fullName>
        <ecNumber evidence="4">3.5.1.41</ecNumber>
    </submittedName>
</protein>
<dbReference type="KEGG" id="oai:OLEAN_C16350"/>
<evidence type="ECO:0000259" key="3">
    <source>
        <dbReference type="PROSITE" id="PS51677"/>
    </source>
</evidence>
<dbReference type="STRING" id="698738.OLEAN_C16350"/>
<dbReference type="PANTHER" id="PTHR34216">
    <property type="match status" value="1"/>
</dbReference>
<gene>
    <name evidence="4" type="primary">cda1</name>
    <name evidence="4" type="ORF">OLEAN_C16350</name>
</gene>
<name>R4YLT9_OLEAN</name>
<dbReference type="InterPro" id="IPR011330">
    <property type="entry name" value="Glyco_hydro/deAcase_b/a-brl"/>
</dbReference>
<dbReference type="SUPFAM" id="SSF88713">
    <property type="entry name" value="Glycoside hydrolase/deacetylase"/>
    <property type="match status" value="1"/>
</dbReference>
<dbReference type="EMBL" id="FO203512">
    <property type="protein sequence ID" value="CCK75811.1"/>
    <property type="molecule type" value="Genomic_DNA"/>
</dbReference>